<proteinExistence type="inferred from homology"/>
<dbReference type="InterPro" id="IPR002347">
    <property type="entry name" value="SDR_fam"/>
</dbReference>
<dbReference type="InterPro" id="IPR036291">
    <property type="entry name" value="NAD(P)-bd_dom_sf"/>
</dbReference>
<dbReference type="GO" id="GO:0016491">
    <property type="term" value="F:oxidoreductase activity"/>
    <property type="evidence" value="ECO:0007669"/>
    <property type="project" value="UniProtKB-KW"/>
</dbReference>
<gene>
    <name evidence="4" type="ORF">BXY39_0492</name>
</gene>
<accession>A0A3M0D6V4</accession>
<dbReference type="Pfam" id="PF00106">
    <property type="entry name" value="adh_short"/>
    <property type="match status" value="1"/>
</dbReference>
<dbReference type="PANTHER" id="PTHR43639">
    <property type="entry name" value="OXIDOREDUCTASE, SHORT-CHAIN DEHYDROGENASE/REDUCTASE FAMILY (AFU_ORTHOLOGUE AFUA_5G02870)"/>
    <property type="match status" value="1"/>
</dbReference>
<dbReference type="Gene3D" id="3.40.50.720">
    <property type="entry name" value="NAD(P)-binding Rossmann-like Domain"/>
    <property type="match status" value="1"/>
</dbReference>
<keyword evidence="5" id="KW-1185">Reference proteome</keyword>
<dbReference type="PRINTS" id="PR00080">
    <property type="entry name" value="SDRFAMILY"/>
</dbReference>
<dbReference type="PROSITE" id="PS00061">
    <property type="entry name" value="ADH_SHORT"/>
    <property type="match status" value="1"/>
</dbReference>
<organism evidence="4 5">
    <name type="scientific">Eilatimonas milleporae</name>
    <dbReference type="NCBI Taxonomy" id="911205"/>
    <lineage>
        <taxon>Bacteria</taxon>
        <taxon>Pseudomonadati</taxon>
        <taxon>Pseudomonadota</taxon>
        <taxon>Alphaproteobacteria</taxon>
        <taxon>Kordiimonadales</taxon>
        <taxon>Kordiimonadaceae</taxon>
        <taxon>Eilatimonas</taxon>
    </lineage>
</organism>
<dbReference type="InParanoid" id="A0A3M0D6V4"/>
<evidence type="ECO:0000256" key="2">
    <source>
        <dbReference type="ARBA" id="ARBA00023002"/>
    </source>
</evidence>
<dbReference type="AlphaFoldDB" id="A0A3M0D6V4"/>
<dbReference type="SUPFAM" id="SSF51735">
    <property type="entry name" value="NAD(P)-binding Rossmann-fold domains"/>
    <property type="match status" value="1"/>
</dbReference>
<comment type="caution">
    <text evidence="4">The sequence shown here is derived from an EMBL/GenBank/DDBJ whole genome shotgun (WGS) entry which is preliminary data.</text>
</comment>
<dbReference type="EMBL" id="REFR01000009">
    <property type="protein sequence ID" value="RMB12003.1"/>
    <property type="molecule type" value="Genomic_DNA"/>
</dbReference>
<dbReference type="OrthoDB" id="9786360at2"/>
<evidence type="ECO:0000256" key="1">
    <source>
        <dbReference type="ARBA" id="ARBA00006484"/>
    </source>
</evidence>
<protein>
    <submittedName>
        <fullName evidence="4">NAD(P)-dependent dehydrogenase (Short-subunit alcohol dehydrogenase family)</fullName>
    </submittedName>
</protein>
<dbReference type="PANTHER" id="PTHR43639:SF1">
    <property type="entry name" value="SHORT-CHAIN DEHYDROGENASE_REDUCTASE FAMILY PROTEIN"/>
    <property type="match status" value="1"/>
</dbReference>
<dbReference type="PRINTS" id="PR00081">
    <property type="entry name" value="GDHRDH"/>
</dbReference>
<dbReference type="FunCoup" id="A0A3M0D6V4">
    <property type="interactions" value="29"/>
</dbReference>
<keyword evidence="2" id="KW-0560">Oxidoreductase</keyword>
<evidence type="ECO:0000313" key="5">
    <source>
        <dbReference type="Proteomes" id="UP000271227"/>
    </source>
</evidence>
<dbReference type="RefSeq" id="WP_121937222.1">
    <property type="nucleotide sequence ID" value="NZ_REFR01000009.1"/>
</dbReference>
<name>A0A3M0D6V4_9PROT</name>
<evidence type="ECO:0000313" key="4">
    <source>
        <dbReference type="EMBL" id="RMB12003.1"/>
    </source>
</evidence>
<dbReference type="Proteomes" id="UP000271227">
    <property type="component" value="Unassembled WGS sequence"/>
</dbReference>
<comment type="similarity">
    <text evidence="1 3">Belongs to the short-chain dehydrogenases/reductases (SDR) family.</text>
</comment>
<dbReference type="NCBIfam" id="NF006597">
    <property type="entry name" value="PRK09134.1"/>
    <property type="match status" value="1"/>
</dbReference>
<dbReference type="InterPro" id="IPR020904">
    <property type="entry name" value="Sc_DH/Rdtase_CS"/>
</dbReference>
<evidence type="ECO:0000256" key="3">
    <source>
        <dbReference type="RuleBase" id="RU000363"/>
    </source>
</evidence>
<sequence length="280" mass="29002">MGSTHNHTGGSRATHPEPAGAALVTGAGQRIGRHIAEMLADRGWAVAVHVNRSRDAGDALVADITDRGGQAVCLTADLSATPEAAGAPADPVGPDTVPGLVAQAANALARPVSLLVNNASLFEDDHVGALTAGGFQRHMAVNALAPALLTQAMAAQLPDNMDGNVINLIDQRVWRLNPTYVSYTASKAALWTLTRTLAQALAPRIRVNGIGPGPTLQNVHQDAALFAREAANVPLGHGPSLDEIARTVCFLIETPSLTGQMIALDGGQHLSWQTPDFVGA</sequence>
<reference evidence="4 5" key="1">
    <citation type="submission" date="2018-10" db="EMBL/GenBank/DDBJ databases">
        <title>Genomic Encyclopedia of Archaeal and Bacterial Type Strains, Phase II (KMG-II): from individual species to whole genera.</title>
        <authorList>
            <person name="Goeker M."/>
        </authorList>
    </citation>
    <scope>NUCLEOTIDE SEQUENCE [LARGE SCALE GENOMIC DNA]</scope>
    <source>
        <strain evidence="4 5">DSM 25217</strain>
    </source>
</reference>